<keyword evidence="2" id="KW-1185">Reference proteome</keyword>
<gene>
    <name evidence="1" type="ORF">QC761_100698</name>
</gene>
<comment type="caution">
    <text evidence="1">The sequence shown here is derived from an EMBL/GenBank/DDBJ whole genome shotgun (WGS) entry which is preliminary data.</text>
</comment>
<dbReference type="RefSeq" id="XP_062735863.1">
    <property type="nucleotide sequence ID" value="XM_062873320.1"/>
</dbReference>
<dbReference type="EMBL" id="JAFFGZ010000003">
    <property type="protein sequence ID" value="KAK4646887.1"/>
    <property type="molecule type" value="Genomic_DNA"/>
</dbReference>
<name>A0ABR0FVK2_9PEZI</name>
<sequence>MGTIIGHEGPPHATPLALVTAHAHHPKKHAAQGRRAGTVTWRKRDRHATLPLSVRYSIPQSHFRSPRLSRPCSSL</sequence>
<dbReference type="Proteomes" id="UP001322138">
    <property type="component" value="Unassembled WGS sequence"/>
</dbReference>
<organism evidence="1 2">
    <name type="scientific">Podospora bellae-mahoneyi</name>
    <dbReference type="NCBI Taxonomy" id="2093777"/>
    <lineage>
        <taxon>Eukaryota</taxon>
        <taxon>Fungi</taxon>
        <taxon>Dikarya</taxon>
        <taxon>Ascomycota</taxon>
        <taxon>Pezizomycotina</taxon>
        <taxon>Sordariomycetes</taxon>
        <taxon>Sordariomycetidae</taxon>
        <taxon>Sordariales</taxon>
        <taxon>Podosporaceae</taxon>
        <taxon>Podospora</taxon>
    </lineage>
</organism>
<dbReference type="GeneID" id="87892802"/>
<evidence type="ECO:0000313" key="2">
    <source>
        <dbReference type="Proteomes" id="UP001322138"/>
    </source>
</evidence>
<evidence type="ECO:0000313" key="1">
    <source>
        <dbReference type="EMBL" id="KAK4646887.1"/>
    </source>
</evidence>
<accession>A0ABR0FVK2</accession>
<reference evidence="1 2" key="1">
    <citation type="journal article" date="2023" name="bioRxiv">
        <title>High-quality genome assemblies of four members of thePodospora anserinaspecies complex.</title>
        <authorList>
            <person name="Ament-Velasquez S.L."/>
            <person name="Vogan A.A."/>
            <person name="Wallerman O."/>
            <person name="Hartmann F."/>
            <person name="Gautier V."/>
            <person name="Silar P."/>
            <person name="Giraud T."/>
            <person name="Johannesson H."/>
        </authorList>
    </citation>
    <scope>NUCLEOTIDE SEQUENCE [LARGE SCALE GENOMIC DNA]</scope>
    <source>
        <strain evidence="1 2">CBS 112042</strain>
    </source>
</reference>
<proteinExistence type="predicted"/>
<protein>
    <submittedName>
        <fullName evidence="1">Uncharacterized protein</fullName>
    </submittedName>
</protein>